<evidence type="ECO:0000259" key="1">
    <source>
        <dbReference type="Pfam" id="PF13577"/>
    </source>
</evidence>
<dbReference type="Pfam" id="PF13577">
    <property type="entry name" value="SnoaL_4"/>
    <property type="match status" value="1"/>
</dbReference>
<accession>A0A1V8T8E2</accession>
<feature type="domain" description="SnoaL-like" evidence="1">
    <location>
        <begin position="2"/>
        <end position="130"/>
    </location>
</feature>
<protein>
    <recommendedName>
        <fullName evidence="1">SnoaL-like domain-containing protein</fullName>
    </recommendedName>
</protein>
<gene>
    <name evidence="2" type="ORF">B0A48_07251</name>
</gene>
<organism evidence="2 3">
    <name type="scientific">Cryoendolithus antarcticus</name>
    <dbReference type="NCBI Taxonomy" id="1507870"/>
    <lineage>
        <taxon>Eukaryota</taxon>
        <taxon>Fungi</taxon>
        <taxon>Dikarya</taxon>
        <taxon>Ascomycota</taxon>
        <taxon>Pezizomycotina</taxon>
        <taxon>Dothideomycetes</taxon>
        <taxon>Dothideomycetidae</taxon>
        <taxon>Cladosporiales</taxon>
        <taxon>Cladosporiaceae</taxon>
        <taxon>Cryoendolithus</taxon>
    </lineage>
</organism>
<dbReference type="InterPro" id="IPR032710">
    <property type="entry name" value="NTF2-like_dom_sf"/>
</dbReference>
<dbReference type="OrthoDB" id="2148716at2759"/>
<proteinExistence type="predicted"/>
<evidence type="ECO:0000313" key="3">
    <source>
        <dbReference type="Proteomes" id="UP000192596"/>
    </source>
</evidence>
<dbReference type="Gene3D" id="3.10.450.50">
    <property type="match status" value="1"/>
</dbReference>
<dbReference type="InterPro" id="IPR037401">
    <property type="entry name" value="SnoaL-like"/>
</dbReference>
<dbReference type="AlphaFoldDB" id="A0A1V8T8E2"/>
<reference evidence="3" key="1">
    <citation type="submission" date="2017-03" db="EMBL/GenBank/DDBJ databases">
        <title>Genomes of endolithic fungi from Antarctica.</title>
        <authorList>
            <person name="Coleine C."/>
            <person name="Masonjones S."/>
            <person name="Stajich J.E."/>
        </authorList>
    </citation>
    <scope>NUCLEOTIDE SEQUENCE [LARGE SCALE GENOMIC DNA]</scope>
    <source>
        <strain evidence="3">CCFEE 5527</strain>
    </source>
</reference>
<keyword evidence="3" id="KW-1185">Reference proteome</keyword>
<dbReference type="InParanoid" id="A0A1V8T8E2"/>
<dbReference type="SUPFAM" id="SSF54427">
    <property type="entry name" value="NTF2-like"/>
    <property type="match status" value="1"/>
</dbReference>
<sequence length="150" mass="16488">MAEDYNAIRNTISTYSLAIDSKVFGRLSQVFTTDVVANYSEPLNVLRGLTQVQAVLQQSLAPVTTQHALSTQVIDINGDSANSTTYLTASHFGSGLYEGQVLYAYGRYVDQLVRVSQAYAKRPIWRVKARNLVYLGPFIGNSSVFSSPGR</sequence>
<dbReference type="Proteomes" id="UP000192596">
    <property type="component" value="Unassembled WGS sequence"/>
</dbReference>
<dbReference type="EMBL" id="NAJO01000014">
    <property type="protein sequence ID" value="OQO07554.1"/>
    <property type="molecule type" value="Genomic_DNA"/>
</dbReference>
<name>A0A1V8T8E2_9PEZI</name>
<comment type="caution">
    <text evidence="2">The sequence shown here is derived from an EMBL/GenBank/DDBJ whole genome shotgun (WGS) entry which is preliminary data.</text>
</comment>
<evidence type="ECO:0000313" key="2">
    <source>
        <dbReference type="EMBL" id="OQO07554.1"/>
    </source>
</evidence>